<protein>
    <recommendedName>
        <fullName evidence="3">ATP-binding protein</fullName>
    </recommendedName>
</protein>
<evidence type="ECO:0008006" key="3">
    <source>
        <dbReference type="Google" id="ProtNLM"/>
    </source>
</evidence>
<keyword evidence="2" id="KW-1185">Reference proteome</keyword>
<dbReference type="EMBL" id="JACIGK010000069">
    <property type="protein sequence ID" value="MBB4268247.1"/>
    <property type="molecule type" value="Genomic_DNA"/>
</dbReference>
<name>A0A7W6WC53_9PROT</name>
<evidence type="ECO:0000313" key="2">
    <source>
        <dbReference type="Proteomes" id="UP000554286"/>
    </source>
</evidence>
<sequence length="131" mass="14829">MTDRQPIVNATTAPLTNVLRFGALVDACVQRPRHLPGIGVFYGHSGFGKTWSAVHAAHRTRARYVECGESWTKLRFLRALAEELGVSQRGTGPDLVERIIIAVCRVWPRGLEFRWWRGCHAALRRAIRLQL</sequence>
<comment type="caution">
    <text evidence="1">The sequence shown here is derived from an EMBL/GenBank/DDBJ whole genome shotgun (WGS) entry which is preliminary data.</text>
</comment>
<accession>A0A7W6WC53</accession>
<reference evidence="1 2" key="1">
    <citation type="submission" date="2020-08" db="EMBL/GenBank/DDBJ databases">
        <title>Genome sequencing of Purple Non-Sulfur Bacteria from various extreme environments.</title>
        <authorList>
            <person name="Mayer M."/>
        </authorList>
    </citation>
    <scope>NUCLEOTIDE SEQUENCE [LARGE SCALE GENOMIC DNA]</scope>
    <source>
        <strain evidence="1 2">JA131</strain>
    </source>
</reference>
<gene>
    <name evidence="1" type="ORF">GGD89_003911</name>
</gene>
<dbReference type="RefSeq" id="WP_184049068.1">
    <property type="nucleotide sequence ID" value="NZ_JACIGK010000069.1"/>
</dbReference>
<dbReference type="AlphaFoldDB" id="A0A7W6WC53"/>
<organism evidence="1 2">
    <name type="scientific">Roseospira visakhapatnamensis</name>
    <dbReference type="NCBI Taxonomy" id="390880"/>
    <lineage>
        <taxon>Bacteria</taxon>
        <taxon>Pseudomonadati</taxon>
        <taxon>Pseudomonadota</taxon>
        <taxon>Alphaproteobacteria</taxon>
        <taxon>Rhodospirillales</taxon>
        <taxon>Rhodospirillaceae</taxon>
        <taxon>Roseospira</taxon>
    </lineage>
</organism>
<evidence type="ECO:0000313" key="1">
    <source>
        <dbReference type="EMBL" id="MBB4268247.1"/>
    </source>
</evidence>
<dbReference type="Proteomes" id="UP000554286">
    <property type="component" value="Unassembled WGS sequence"/>
</dbReference>
<proteinExistence type="predicted"/>